<keyword evidence="5" id="KW-0964">Secreted</keyword>
<evidence type="ECO:0000313" key="11">
    <source>
        <dbReference type="EMBL" id="NXV82060.1"/>
    </source>
</evidence>
<comment type="function">
    <text evidence="1">Has antiviral activities.</text>
</comment>
<dbReference type="PANTHER" id="PTHR11691:SF73">
    <property type="entry name" value="INTERFERON BETA"/>
    <property type="match status" value="1"/>
</dbReference>
<sequence>MAALATPQLRSWHGASVLLLLLTALAADATITSFTCNHLRPHDDTFFWYSLQLLRAMAPRPTQSCHNLDDYFFNQTFLNTSHTHRDAAIATALQILNHLSDILSSPNTPQHWDAQARQHLLNNLHHYTHRLQKCLPDNTRLFQRQGPRNLLLSINRYFSSINTLLHTHSYSACAWDQVRRQAEACFRHLDTLLRRVK</sequence>
<keyword evidence="7 9" id="KW-0051">Antiviral defense</keyword>
<evidence type="ECO:0000256" key="3">
    <source>
        <dbReference type="ARBA" id="ARBA00011033"/>
    </source>
</evidence>
<keyword evidence="6 10" id="KW-0732">Signal</keyword>
<dbReference type="GO" id="GO:0051607">
    <property type="term" value="P:defense response to virus"/>
    <property type="evidence" value="ECO:0007669"/>
    <property type="project" value="UniProtKB-KW"/>
</dbReference>
<name>A0A7L3WZX6_9GRUI</name>
<feature type="signal peptide" evidence="10">
    <location>
        <begin position="1"/>
        <end position="27"/>
    </location>
</feature>
<evidence type="ECO:0000256" key="8">
    <source>
        <dbReference type="ARBA" id="ARBA00023157"/>
    </source>
</evidence>
<comment type="caution">
    <text evidence="11">The sequence shown here is derived from an EMBL/GenBank/DDBJ whole genome shotgun (WGS) entry which is preliminary data.</text>
</comment>
<dbReference type="GO" id="GO:0005126">
    <property type="term" value="F:cytokine receptor binding"/>
    <property type="evidence" value="ECO:0007669"/>
    <property type="project" value="InterPro"/>
</dbReference>
<dbReference type="GO" id="GO:0005125">
    <property type="term" value="F:cytokine activity"/>
    <property type="evidence" value="ECO:0007669"/>
    <property type="project" value="UniProtKB-KW"/>
</dbReference>
<dbReference type="PROSITE" id="PS00252">
    <property type="entry name" value="INTERFERON_A_B_D"/>
    <property type="match status" value="1"/>
</dbReference>
<evidence type="ECO:0000313" key="12">
    <source>
        <dbReference type="Proteomes" id="UP000518911"/>
    </source>
</evidence>
<dbReference type="GO" id="GO:0005615">
    <property type="term" value="C:extracellular space"/>
    <property type="evidence" value="ECO:0007669"/>
    <property type="project" value="UniProtKB-KW"/>
</dbReference>
<feature type="non-terminal residue" evidence="11">
    <location>
        <position position="1"/>
    </location>
</feature>
<gene>
    <name evidence="11" type="primary">Ifn_1</name>
    <name evidence="11" type="ORF">ATLROG_R09499</name>
</gene>
<feature type="non-terminal residue" evidence="11">
    <location>
        <position position="197"/>
    </location>
</feature>
<comment type="similarity">
    <text evidence="3 9">Belongs to the alpha/beta interferon family.</text>
</comment>
<dbReference type="InterPro" id="IPR000471">
    <property type="entry name" value="Interferon_alpha/beta/delta"/>
</dbReference>
<keyword evidence="4 9" id="KW-0202">Cytokine</keyword>
<dbReference type="Proteomes" id="UP000518911">
    <property type="component" value="Unassembled WGS sequence"/>
</dbReference>
<comment type="subcellular location">
    <subcellularLocation>
        <location evidence="2">Secreted</location>
    </subcellularLocation>
</comment>
<dbReference type="Pfam" id="PF00143">
    <property type="entry name" value="Interferon"/>
    <property type="match status" value="1"/>
</dbReference>
<reference evidence="11 12" key="1">
    <citation type="submission" date="2019-09" db="EMBL/GenBank/DDBJ databases">
        <title>Bird 10,000 Genomes (B10K) Project - Family phase.</title>
        <authorList>
            <person name="Zhang G."/>
        </authorList>
    </citation>
    <scope>NUCLEOTIDE SEQUENCE [LARGE SCALE GENOMIC DNA]</scope>
    <source>
        <strain evidence="11">OUT-0055</strain>
        <tissue evidence="11">Blood</tissue>
    </source>
</reference>
<dbReference type="InterPro" id="IPR009079">
    <property type="entry name" value="4_helix_cytokine-like_core"/>
</dbReference>
<accession>A0A7L3WZX6</accession>
<evidence type="ECO:0000256" key="7">
    <source>
        <dbReference type="ARBA" id="ARBA00023118"/>
    </source>
</evidence>
<dbReference type="SMART" id="SM00076">
    <property type="entry name" value="IFabd"/>
    <property type="match status" value="1"/>
</dbReference>
<dbReference type="OrthoDB" id="9070773at2759"/>
<dbReference type="EMBL" id="VZUJ01126932">
    <property type="protein sequence ID" value="NXV82060.1"/>
    <property type="molecule type" value="Genomic_DNA"/>
</dbReference>
<dbReference type="SUPFAM" id="SSF47266">
    <property type="entry name" value="4-helical cytokines"/>
    <property type="match status" value="1"/>
</dbReference>
<evidence type="ECO:0000256" key="2">
    <source>
        <dbReference type="ARBA" id="ARBA00004613"/>
    </source>
</evidence>
<dbReference type="GO" id="GO:0006955">
    <property type="term" value="P:immune response"/>
    <property type="evidence" value="ECO:0007669"/>
    <property type="project" value="UniProtKB-ARBA"/>
</dbReference>
<evidence type="ECO:0000256" key="9">
    <source>
        <dbReference type="RuleBase" id="RU000436"/>
    </source>
</evidence>
<dbReference type="PANTHER" id="PTHR11691">
    <property type="entry name" value="TYPE I INTERFERON"/>
    <property type="match status" value="1"/>
</dbReference>
<dbReference type="AlphaFoldDB" id="A0A7L3WZX6"/>
<dbReference type="Gene3D" id="1.20.1250.10">
    <property type="match status" value="1"/>
</dbReference>
<evidence type="ECO:0000256" key="4">
    <source>
        <dbReference type="ARBA" id="ARBA00022514"/>
    </source>
</evidence>
<organism evidence="11 12">
    <name type="scientific">Atlantisia rogersi</name>
    <name type="common">Inaccessible Island rail</name>
    <dbReference type="NCBI Taxonomy" id="2478892"/>
    <lineage>
        <taxon>Eukaryota</taxon>
        <taxon>Metazoa</taxon>
        <taxon>Chordata</taxon>
        <taxon>Craniata</taxon>
        <taxon>Vertebrata</taxon>
        <taxon>Euteleostomi</taxon>
        <taxon>Archelosauria</taxon>
        <taxon>Archosauria</taxon>
        <taxon>Dinosauria</taxon>
        <taxon>Saurischia</taxon>
        <taxon>Theropoda</taxon>
        <taxon>Coelurosauria</taxon>
        <taxon>Aves</taxon>
        <taxon>Neognathae</taxon>
        <taxon>Neoaves</taxon>
        <taxon>Gruiformes</taxon>
        <taxon>Rallidae</taxon>
        <taxon>Atlantisia</taxon>
    </lineage>
</organism>
<feature type="chain" id="PRO_5029868428" evidence="10">
    <location>
        <begin position="28"/>
        <end position="197"/>
    </location>
</feature>
<proteinExistence type="inferred from homology"/>
<evidence type="ECO:0000256" key="6">
    <source>
        <dbReference type="ARBA" id="ARBA00022729"/>
    </source>
</evidence>
<keyword evidence="8" id="KW-1015">Disulfide bond</keyword>
<evidence type="ECO:0000256" key="5">
    <source>
        <dbReference type="ARBA" id="ARBA00022525"/>
    </source>
</evidence>
<keyword evidence="12" id="KW-1185">Reference proteome</keyword>
<evidence type="ECO:0000256" key="10">
    <source>
        <dbReference type="SAM" id="SignalP"/>
    </source>
</evidence>
<evidence type="ECO:0000256" key="1">
    <source>
        <dbReference type="ARBA" id="ARBA00002718"/>
    </source>
</evidence>
<protein>
    <submittedName>
        <fullName evidence="11">IFN protein</fullName>
    </submittedName>
</protein>